<dbReference type="PROSITE" id="PS50005">
    <property type="entry name" value="TPR"/>
    <property type="match status" value="1"/>
</dbReference>
<keyword evidence="3" id="KW-0677">Repeat</keyword>
<evidence type="ECO:0000256" key="4">
    <source>
        <dbReference type="ARBA" id="ARBA00022803"/>
    </source>
</evidence>
<dbReference type="EMBL" id="CP031051">
    <property type="protein sequence ID" value="QDZ25685.1"/>
    <property type="molecule type" value="Genomic_DNA"/>
</dbReference>
<dbReference type="Proteomes" id="UP000316726">
    <property type="component" value="Chromosome 18"/>
</dbReference>
<dbReference type="InterPro" id="IPR011990">
    <property type="entry name" value="TPR-like_helical_dom_sf"/>
</dbReference>
<dbReference type="PANTHER" id="PTHR46630:SF1">
    <property type="entry name" value="TETRATRICOPEPTIDE REPEAT PROTEIN 29"/>
    <property type="match status" value="1"/>
</dbReference>
<evidence type="ECO:0000313" key="9">
    <source>
        <dbReference type="EMBL" id="QDZ25685.1"/>
    </source>
</evidence>
<dbReference type="Pfam" id="PF10602">
    <property type="entry name" value="RPN7"/>
    <property type="match status" value="1"/>
</dbReference>
<dbReference type="GO" id="GO:0003341">
    <property type="term" value="P:cilium movement"/>
    <property type="evidence" value="ECO:0007669"/>
    <property type="project" value="TreeGrafter"/>
</dbReference>
<evidence type="ECO:0000256" key="5">
    <source>
        <dbReference type="ARBA" id="ARBA00040665"/>
    </source>
</evidence>
<evidence type="ECO:0000256" key="7">
    <source>
        <dbReference type="SAM" id="MobiDB-lite"/>
    </source>
</evidence>
<organism evidence="9 10">
    <name type="scientific">Chloropicon primus</name>
    <dbReference type="NCBI Taxonomy" id="1764295"/>
    <lineage>
        <taxon>Eukaryota</taxon>
        <taxon>Viridiplantae</taxon>
        <taxon>Chlorophyta</taxon>
        <taxon>Chloropicophyceae</taxon>
        <taxon>Chloropicales</taxon>
        <taxon>Chloropicaceae</taxon>
        <taxon>Chloropicon</taxon>
    </lineage>
</organism>
<accession>A0A5B8N1D2</accession>
<dbReference type="SMART" id="SM00028">
    <property type="entry name" value="TPR"/>
    <property type="match status" value="6"/>
</dbReference>
<evidence type="ECO:0000256" key="1">
    <source>
        <dbReference type="ARBA" id="ARBA00004496"/>
    </source>
</evidence>
<dbReference type="Gene3D" id="1.25.40.10">
    <property type="entry name" value="Tetratricopeptide repeat domain"/>
    <property type="match status" value="1"/>
</dbReference>
<gene>
    <name evidence="9" type="ORF">A3770_18p82030</name>
</gene>
<dbReference type="OrthoDB" id="626167at2759"/>
<feature type="repeat" description="TPR" evidence="6">
    <location>
        <begin position="310"/>
        <end position="343"/>
    </location>
</feature>
<dbReference type="AlphaFoldDB" id="A0A5B8N1D2"/>
<keyword evidence="10" id="KW-1185">Reference proteome</keyword>
<dbReference type="InterPro" id="IPR045135">
    <property type="entry name" value="Rpn7_N"/>
</dbReference>
<keyword evidence="2" id="KW-0963">Cytoplasm</keyword>
<evidence type="ECO:0000313" key="10">
    <source>
        <dbReference type="Proteomes" id="UP000316726"/>
    </source>
</evidence>
<evidence type="ECO:0000256" key="2">
    <source>
        <dbReference type="ARBA" id="ARBA00022490"/>
    </source>
</evidence>
<feature type="domain" description="26S proteasome regulatory subunit Rpn7 N-terminal" evidence="8">
    <location>
        <begin position="206"/>
        <end position="334"/>
    </location>
</feature>
<keyword evidence="4 6" id="KW-0802">TPR repeat</keyword>
<sequence>MTSTEVVEQNGGSIPESLEKNGKDKAAHCVEMLVAGYPQAFVEFFDITNGISKKGSDKDDADFASSDGNGKDGDIYSEEVLTLLQRSFVAVEEARRAMDMDAIYDSYFKVATFFLENDSPEHSIPFYTRCVEVADEDENKQGLLKSHFQLGICYTQLENTFEAIEHHEKHLKLSLNLDDTNEEGKAYEYIIVVYNQRVTELMGQSNWEEAIEILNRLISQAQNCGNIVAEGLANYELGNCYSKLGDHNMALEYYTAYQDICIMCEDKVGEGKSCCALAVTYQELGDIESAMAHLESFLELSKSGDTTSQAQACCSLGIIHFEQKKYDRAVNYFEKFFEAARTLNNSKMLDAARINLGIAKGCAKMESFFDTINEDFGRLLQWKNTRMPLPDKDTI</sequence>
<protein>
    <recommendedName>
        <fullName evidence="5">Tetratricopeptide repeat protein 29</fullName>
    </recommendedName>
</protein>
<reference evidence="9 10" key="1">
    <citation type="submission" date="2018-07" db="EMBL/GenBank/DDBJ databases">
        <title>The complete nuclear genome of the prasinophyte Chloropicon primus (CCMP1205).</title>
        <authorList>
            <person name="Pombert J.-F."/>
            <person name="Otis C."/>
            <person name="Turmel M."/>
            <person name="Lemieux C."/>
        </authorList>
    </citation>
    <scope>NUCLEOTIDE SEQUENCE [LARGE SCALE GENOMIC DNA]</scope>
    <source>
        <strain evidence="9 10">CCMP1205</strain>
    </source>
</reference>
<name>A0A5B8N1D2_9CHLO</name>
<dbReference type="SUPFAM" id="SSF48452">
    <property type="entry name" value="TPR-like"/>
    <property type="match status" value="2"/>
</dbReference>
<feature type="region of interest" description="Disordered" evidence="7">
    <location>
        <begin position="1"/>
        <end position="20"/>
    </location>
</feature>
<evidence type="ECO:0000256" key="3">
    <source>
        <dbReference type="ARBA" id="ARBA00022737"/>
    </source>
</evidence>
<dbReference type="GO" id="GO:0005737">
    <property type="term" value="C:cytoplasm"/>
    <property type="evidence" value="ECO:0007669"/>
    <property type="project" value="UniProtKB-SubCell"/>
</dbReference>
<dbReference type="InterPro" id="IPR051476">
    <property type="entry name" value="Bac_ResReg_Asp_Phosphatase"/>
</dbReference>
<dbReference type="InterPro" id="IPR019734">
    <property type="entry name" value="TPR_rpt"/>
</dbReference>
<evidence type="ECO:0000256" key="6">
    <source>
        <dbReference type="PROSITE-ProRule" id="PRU00339"/>
    </source>
</evidence>
<feature type="compositionally biased region" description="Polar residues" evidence="7">
    <location>
        <begin position="1"/>
        <end position="12"/>
    </location>
</feature>
<comment type="subcellular location">
    <subcellularLocation>
        <location evidence="1">Cytoplasm</location>
    </subcellularLocation>
</comment>
<dbReference type="GO" id="GO:0005929">
    <property type="term" value="C:cilium"/>
    <property type="evidence" value="ECO:0007669"/>
    <property type="project" value="TreeGrafter"/>
</dbReference>
<evidence type="ECO:0000259" key="8">
    <source>
        <dbReference type="Pfam" id="PF10602"/>
    </source>
</evidence>
<dbReference type="STRING" id="1764295.A0A5B8N1D2"/>
<dbReference type="PANTHER" id="PTHR46630">
    <property type="entry name" value="TETRATRICOPEPTIDE REPEAT PROTEIN 29"/>
    <property type="match status" value="1"/>
</dbReference>
<proteinExistence type="predicted"/>